<evidence type="ECO:0000313" key="2">
    <source>
        <dbReference type="Proteomes" id="UP001403385"/>
    </source>
</evidence>
<dbReference type="PANTHER" id="PTHR43434">
    <property type="entry name" value="PHOSPHOGLYCOLATE PHOSPHATASE"/>
    <property type="match status" value="1"/>
</dbReference>
<name>A0AAW9SFE8_9BACT</name>
<dbReference type="Pfam" id="PF00702">
    <property type="entry name" value="Hydrolase"/>
    <property type="match status" value="1"/>
</dbReference>
<dbReference type="PANTHER" id="PTHR43434:SF19">
    <property type="entry name" value="PHOSPHONOACETALDEHYDE HYDROLASE"/>
    <property type="match status" value="1"/>
</dbReference>
<dbReference type="Proteomes" id="UP001403385">
    <property type="component" value="Unassembled WGS sequence"/>
</dbReference>
<gene>
    <name evidence="1" type="ORF">AAG747_24195</name>
</gene>
<keyword evidence="2" id="KW-1185">Reference proteome</keyword>
<evidence type="ECO:0000313" key="1">
    <source>
        <dbReference type="EMBL" id="MEN7551044.1"/>
    </source>
</evidence>
<accession>A0AAW9SFE8</accession>
<comment type="caution">
    <text evidence="1">The sequence shown here is derived from an EMBL/GenBank/DDBJ whole genome shotgun (WGS) entry which is preliminary data.</text>
</comment>
<organism evidence="1 2">
    <name type="scientific">Rapidithrix thailandica</name>
    <dbReference type="NCBI Taxonomy" id="413964"/>
    <lineage>
        <taxon>Bacteria</taxon>
        <taxon>Pseudomonadati</taxon>
        <taxon>Bacteroidota</taxon>
        <taxon>Cytophagia</taxon>
        <taxon>Cytophagales</taxon>
        <taxon>Flammeovirgaceae</taxon>
        <taxon>Rapidithrix</taxon>
    </lineage>
</organism>
<dbReference type="InterPro" id="IPR036412">
    <property type="entry name" value="HAD-like_sf"/>
</dbReference>
<protein>
    <submittedName>
        <fullName evidence="1">HAD family hydrolase</fullName>
    </submittedName>
</protein>
<reference evidence="1 2" key="1">
    <citation type="submission" date="2024-04" db="EMBL/GenBank/DDBJ databases">
        <title>Novel genus in family Flammeovirgaceae.</title>
        <authorList>
            <person name="Nguyen T.H."/>
            <person name="Vuong T.Q."/>
            <person name="Le H."/>
            <person name="Kim S.-G."/>
        </authorList>
    </citation>
    <scope>NUCLEOTIDE SEQUENCE [LARGE SCALE GENOMIC DNA]</scope>
    <source>
        <strain evidence="1 2">JCM 23209</strain>
    </source>
</reference>
<sequence>MLKLVVFDMAGTTVNNTFGVHDSLIAAFASEGISIDRQLANKSIAVPKPVGVRRILDAVKGKGHWEEMQAVAIHERFQKEIIRFYQEDKSVEEMPGCVELFKKLKAKGIKIGIDTGFDRRTANVIIERLKWLEKGLIDASVTSDEVEKGRPYPDMIVRHMEQFQIGSAKEVAKVGDTPADIQQGKNTGCAQVIAISSGAFTLEELQREEPDIIIHHLSELLEIWNL</sequence>
<dbReference type="InterPro" id="IPR023198">
    <property type="entry name" value="PGP-like_dom2"/>
</dbReference>
<dbReference type="InterPro" id="IPR023214">
    <property type="entry name" value="HAD_sf"/>
</dbReference>
<dbReference type="Gene3D" id="1.10.150.240">
    <property type="entry name" value="Putative phosphatase, domain 2"/>
    <property type="match status" value="1"/>
</dbReference>
<dbReference type="SFLD" id="SFLDS00003">
    <property type="entry name" value="Haloacid_Dehalogenase"/>
    <property type="match status" value="1"/>
</dbReference>
<dbReference type="GO" id="GO:0005829">
    <property type="term" value="C:cytosol"/>
    <property type="evidence" value="ECO:0007669"/>
    <property type="project" value="TreeGrafter"/>
</dbReference>
<dbReference type="RefSeq" id="WP_346823826.1">
    <property type="nucleotide sequence ID" value="NZ_JBDKWZ010000019.1"/>
</dbReference>
<dbReference type="GO" id="GO:0008967">
    <property type="term" value="F:phosphoglycolate phosphatase activity"/>
    <property type="evidence" value="ECO:0007669"/>
    <property type="project" value="TreeGrafter"/>
</dbReference>
<dbReference type="Gene3D" id="3.40.50.1000">
    <property type="entry name" value="HAD superfamily/HAD-like"/>
    <property type="match status" value="1"/>
</dbReference>
<dbReference type="InterPro" id="IPR050155">
    <property type="entry name" value="HAD-like_hydrolase_sf"/>
</dbReference>
<proteinExistence type="predicted"/>
<dbReference type="SFLD" id="SFLDG01135">
    <property type="entry name" value="C1.5.6:_HAD__Beta-PGM__Phospha"/>
    <property type="match status" value="1"/>
</dbReference>
<dbReference type="EMBL" id="JBDKWZ010000019">
    <property type="protein sequence ID" value="MEN7551044.1"/>
    <property type="molecule type" value="Genomic_DNA"/>
</dbReference>
<dbReference type="AlphaFoldDB" id="A0AAW9SFE8"/>
<dbReference type="GO" id="GO:0006281">
    <property type="term" value="P:DNA repair"/>
    <property type="evidence" value="ECO:0007669"/>
    <property type="project" value="TreeGrafter"/>
</dbReference>
<keyword evidence="1" id="KW-0378">Hydrolase</keyword>
<dbReference type="SUPFAM" id="SSF56784">
    <property type="entry name" value="HAD-like"/>
    <property type="match status" value="1"/>
</dbReference>
<dbReference type="SFLD" id="SFLDG01129">
    <property type="entry name" value="C1.5:_HAD__Beta-PGM__Phosphata"/>
    <property type="match status" value="1"/>
</dbReference>